<evidence type="ECO:0000313" key="2">
    <source>
        <dbReference type="Proteomes" id="UP000032180"/>
    </source>
</evidence>
<proteinExistence type="predicted"/>
<reference evidence="2" key="2">
    <citation type="submission" date="2013-12" db="EMBL/GenBank/DDBJ databases">
        <authorList>
            <person name="Yu Y."/>
            <person name="Lee S."/>
            <person name="de Baynast K."/>
            <person name="Wissotski M."/>
            <person name="Liu L."/>
            <person name="Talag J."/>
            <person name="Goicoechea J."/>
            <person name="Angelova A."/>
            <person name="Jetty R."/>
            <person name="Kudrna D."/>
            <person name="Golser W."/>
            <person name="Rivera L."/>
            <person name="Zhang J."/>
            <person name="Wing R."/>
        </authorList>
    </citation>
    <scope>NUCLEOTIDE SEQUENCE</scope>
</reference>
<reference evidence="1" key="3">
    <citation type="submission" date="2015-04" db="UniProtKB">
        <authorList>
            <consortium name="EnsemblPlants"/>
        </authorList>
    </citation>
    <scope>IDENTIFICATION</scope>
</reference>
<accession>A0A0D9XIQ4</accession>
<name>A0A0D9XIQ4_9ORYZ</name>
<dbReference type="AlphaFoldDB" id="A0A0D9XIQ4"/>
<protein>
    <submittedName>
        <fullName evidence="1">Uncharacterized protein</fullName>
    </submittedName>
</protein>
<keyword evidence="2" id="KW-1185">Reference proteome</keyword>
<sequence>MNDVVCFVSIHPAITDSSSQIPDFKYLCSHRHAIFQLKGIALNMSFQPKCERRPRQSWVTVGSPATGRPLCPVSIAFNATKGSVEEEGEATVLPDLQNPLPKAFEELQLRGHMTKT</sequence>
<reference evidence="1 2" key="1">
    <citation type="submission" date="2012-08" db="EMBL/GenBank/DDBJ databases">
        <title>Oryza genome evolution.</title>
        <authorList>
            <person name="Wing R.A."/>
        </authorList>
    </citation>
    <scope>NUCLEOTIDE SEQUENCE</scope>
</reference>
<dbReference type="Proteomes" id="UP000032180">
    <property type="component" value="Chromosome 10"/>
</dbReference>
<organism evidence="1 2">
    <name type="scientific">Leersia perrieri</name>
    <dbReference type="NCBI Taxonomy" id="77586"/>
    <lineage>
        <taxon>Eukaryota</taxon>
        <taxon>Viridiplantae</taxon>
        <taxon>Streptophyta</taxon>
        <taxon>Embryophyta</taxon>
        <taxon>Tracheophyta</taxon>
        <taxon>Spermatophyta</taxon>
        <taxon>Magnoliopsida</taxon>
        <taxon>Liliopsida</taxon>
        <taxon>Poales</taxon>
        <taxon>Poaceae</taxon>
        <taxon>BOP clade</taxon>
        <taxon>Oryzoideae</taxon>
        <taxon>Oryzeae</taxon>
        <taxon>Oryzinae</taxon>
        <taxon>Leersia</taxon>
    </lineage>
</organism>
<evidence type="ECO:0000313" key="1">
    <source>
        <dbReference type="EnsemblPlants" id="LPERR10G04440.3"/>
    </source>
</evidence>
<dbReference type="EnsemblPlants" id="LPERR10G04440.3">
    <property type="protein sequence ID" value="LPERR10G04440.3"/>
    <property type="gene ID" value="LPERR10G04440"/>
</dbReference>
<dbReference type="Gramene" id="LPERR10G04440.3">
    <property type="protein sequence ID" value="LPERR10G04440.3"/>
    <property type="gene ID" value="LPERR10G04440"/>
</dbReference>